<dbReference type="OrthoDB" id="2783256at2759"/>
<evidence type="ECO:0000256" key="1">
    <source>
        <dbReference type="SAM" id="MobiDB-lite"/>
    </source>
</evidence>
<dbReference type="EMBL" id="KN880779">
    <property type="protein sequence ID" value="KIY62490.1"/>
    <property type="molecule type" value="Genomic_DNA"/>
</dbReference>
<dbReference type="Pfam" id="PF20415">
    <property type="entry name" value="DUF6699"/>
    <property type="match status" value="1"/>
</dbReference>
<keyword evidence="2" id="KW-0732">Signal</keyword>
<evidence type="ECO:0000256" key="2">
    <source>
        <dbReference type="SAM" id="SignalP"/>
    </source>
</evidence>
<name>A0A0D7AWW4_9AGAR</name>
<accession>A0A0D7AWW4</accession>
<dbReference type="InterPro" id="IPR046522">
    <property type="entry name" value="DUF6699"/>
</dbReference>
<evidence type="ECO:0000313" key="4">
    <source>
        <dbReference type="EMBL" id="KIY62490.1"/>
    </source>
</evidence>
<dbReference type="Proteomes" id="UP000054007">
    <property type="component" value="Unassembled WGS sequence"/>
</dbReference>
<protein>
    <recommendedName>
        <fullName evidence="3">DUF6699 domain-containing protein</fullName>
    </recommendedName>
</protein>
<evidence type="ECO:0000259" key="3">
    <source>
        <dbReference type="Pfam" id="PF20415"/>
    </source>
</evidence>
<feature type="region of interest" description="Disordered" evidence="1">
    <location>
        <begin position="103"/>
        <end position="151"/>
    </location>
</feature>
<gene>
    <name evidence="4" type="ORF">CYLTODRAFT_174328</name>
</gene>
<feature type="domain" description="DUF6699" evidence="3">
    <location>
        <begin position="169"/>
        <end position="303"/>
    </location>
</feature>
<reference evidence="4 5" key="1">
    <citation type="journal article" date="2015" name="Fungal Genet. Biol.">
        <title>Evolution of novel wood decay mechanisms in Agaricales revealed by the genome sequences of Fistulina hepatica and Cylindrobasidium torrendii.</title>
        <authorList>
            <person name="Floudas D."/>
            <person name="Held B.W."/>
            <person name="Riley R."/>
            <person name="Nagy L.G."/>
            <person name="Koehler G."/>
            <person name="Ransdell A.S."/>
            <person name="Younus H."/>
            <person name="Chow J."/>
            <person name="Chiniquy J."/>
            <person name="Lipzen A."/>
            <person name="Tritt A."/>
            <person name="Sun H."/>
            <person name="Haridas S."/>
            <person name="LaButti K."/>
            <person name="Ohm R.A."/>
            <person name="Kues U."/>
            <person name="Blanchette R.A."/>
            <person name="Grigoriev I.V."/>
            <person name="Minto R.E."/>
            <person name="Hibbett D.S."/>
        </authorList>
    </citation>
    <scope>NUCLEOTIDE SEQUENCE [LARGE SCALE GENOMIC DNA]</scope>
    <source>
        <strain evidence="4 5">FP15055 ss-10</strain>
    </source>
</reference>
<keyword evidence="5" id="KW-1185">Reference proteome</keyword>
<proteinExistence type="predicted"/>
<evidence type="ECO:0000313" key="5">
    <source>
        <dbReference type="Proteomes" id="UP000054007"/>
    </source>
</evidence>
<dbReference type="AlphaFoldDB" id="A0A0D7AWW4"/>
<dbReference type="STRING" id="1314674.A0A0D7AWW4"/>
<organism evidence="4 5">
    <name type="scientific">Cylindrobasidium torrendii FP15055 ss-10</name>
    <dbReference type="NCBI Taxonomy" id="1314674"/>
    <lineage>
        <taxon>Eukaryota</taxon>
        <taxon>Fungi</taxon>
        <taxon>Dikarya</taxon>
        <taxon>Basidiomycota</taxon>
        <taxon>Agaricomycotina</taxon>
        <taxon>Agaricomycetes</taxon>
        <taxon>Agaricomycetidae</taxon>
        <taxon>Agaricales</taxon>
        <taxon>Marasmiineae</taxon>
        <taxon>Physalacriaceae</taxon>
        <taxon>Cylindrobasidium</taxon>
    </lineage>
</organism>
<sequence length="316" mass="36009">MTVGQVCILHVVVVRAVWMRARNTGKRHSGDYDNLMEATIFGRLDSRQCRMEYMKSLLQGRRQWRYEPREHGRTDLHITPLTSLFNMPSKRVRFATSSLAYPAPSPTKSDVYLSSVPHTGSHSNRRHSLNVPSSGTHHESHHHRSRSSSFSESAPALHAALVVAKPRALNFDVAYHYSYLSTPYPAFSSRPGLLSEPACSPPIARAIITCARISWRIEVRPSFNGHYITLHDILRTIYYDLRRNVSSAEWNALDKPTMTRVAKAYDARHKRIASRTEAEAERKGGVRRVDYLMGHTNFTGLARVDSRSDRFEMYVS</sequence>
<feature type="signal peptide" evidence="2">
    <location>
        <begin position="1"/>
        <end position="16"/>
    </location>
</feature>
<feature type="chain" id="PRO_5002316815" description="DUF6699 domain-containing protein" evidence="2">
    <location>
        <begin position="17"/>
        <end position="316"/>
    </location>
</feature>